<feature type="non-terminal residue" evidence="1">
    <location>
        <position position="1"/>
    </location>
</feature>
<sequence length="563" mass="64255">KTSTYFIYLNRVTVSQEDPNGSDATIYFRPELYAELAKISIGPCDMGDRNKWLAEIPLTSKDQLTRDDQIISDIYVVRNGPLKTSCEVEVDFTLVPLASCRDEKILLKVKSDGEWKDIEDIQQEISEKDAHISFKTCNLEAFVAYVEIHSDVVEVTPEGYTYTCEANGEIQVIPYDDREVQTLKDNFPDAILGIVSVSDTIEISSDGADTMKKTTIQLPLDDDDDPDAQLVVIRYNDHKVQVLDKSQCHMKKEKNIVRVEGLGVWSYAVAKIRKIFLNMRDSIKREFLLIFGKVHLCSICTFIDDTQRNMEEGTFFFWIECIDKFRLQEDIEIKKRAGLIEIQSSRSKDIALRQNETISLTIDGQVRIHDPDPPEKFQITFLVGADNHLNIPLEVHRDNDSIPYASLTFTDNDSDKFLHCVNVPVRDLSELPSDEITARQISKANEKNSLREELRKKEEAAKQILSHESLMTLARELSENEAEKLGLQLGIDEEVIKKYKDNYEGDTVQVNFLILCDWRGKTPRATLVDFLISSLKTTGNTEFSALVDKVRSKGRSLVKEDFK</sequence>
<evidence type="ECO:0000313" key="2">
    <source>
        <dbReference type="Proteomes" id="UP001186944"/>
    </source>
</evidence>
<dbReference type="CDD" id="cd01670">
    <property type="entry name" value="Death"/>
    <property type="match status" value="1"/>
</dbReference>
<name>A0AA89CAR4_PINIB</name>
<accession>A0AA89CAR4</accession>
<dbReference type="Gene3D" id="1.10.533.10">
    <property type="entry name" value="Death Domain, Fas"/>
    <property type="match status" value="1"/>
</dbReference>
<protein>
    <recommendedName>
        <fullName evidence="3">Death domain-containing protein</fullName>
    </recommendedName>
</protein>
<dbReference type="EMBL" id="VSWD01000001">
    <property type="protein sequence ID" value="KAK3108548.1"/>
    <property type="molecule type" value="Genomic_DNA"/>
</dbReference>
<keyword evidence="2" id="KW-1185">Reference proteome</keyword>
<reference evidence="1" key="1">
    <citation type="submission" date="2019-08" db="EMBL/GenBank/DDBJ databases">
        <title>The improved chromosome-level genome for the pearl oyster Pinctada fucata martensii using PacBio sequencing and Hi-C.</title>
        <authorList>
            <person name="Zheng Z."/>
        </authorList>
    </citation>
    <scope>NUCLEOTIDE SEQUENCE</scope>
    <source>
        <strain evidence="1">ZZ-2019</strain>
        <tissue evidence="1">Adductor muscle</tissue>
    </source>
</reference>
<dbReference type="InterPro" id="IPR011029">
    <property type="entry name" value="DEATH-like_dom_sf"/>
</dbReference>
<dbReference type="SUPFAM" id="SSF47986">
    <property type="entry name" value="DEATH domain"/>
    <property type="match status" value="1"/>
</dbReference>
<evidence type="ECO:0000313" key="1">
    <source>
        <dbReference type="EMBL" id="KAK3108548.1"/>
    </source>
</evidence>
<organism evidence="1 2">
    <name type="scientific">Pinctada imbricata</name>
    <name type="common">Atlantic pearl-oyster</name>
    <name type="synonym">Pinctada martensii</name>
    <dbReference type="NCBI Taxonomy" id="66713"/>
    <lineage>
        <taxon>Eukaryota</taxon>
        <taxon>Metazoa</taxon>
        <taxon>Spiralia</taxon>
        <taxon>Lophotrochozoa</taxon>
        <taxon>Mollusca</taxon>
        <taxon>Bivalvia</taxon>
        <taxon>Autobranchia</taxon>
        <taxon>Pteriomorphia</taxon>
        <taxon>Pterioida</taxon>
        <taxon>Pterioidea</taxon>
        <taxon>Pteriidae</taxon>
        <taxon>Pinctada</taxon>
    </lineage>
</organism>
<dbReference type="AlphaFoldDB" id="A0AA89CAR4"/>
<evidence type="ECO:0008006" key="3">
    <source>
        <dbReference type="Google" id="ProtNLM"/>
    </source>
</evidence>
<comment type="caution">
    <text evidence="1">The sequence shown here is derived from an EMBL/GenBank/DDBJ whole genome shotgun (WGS) entry which is preliminary data.</text>
</comment>
<gene>
    <name evidence="1" type="ORF">FSP39_010432</name>
</gene>
<dbReference type="Proteomes" id="UP001186944">
    <property type="component" value="Unassembled WGS sequence"/>
</dbReference>
<proteinExistence type="predicted"/>